<protein>
    <recommendedName>
        <fullName evidence="4">Lipocalin-like domain-containing protein</fullName>
    </recommendedName>
</protein>
<accession>A0ABY4GBP6</accession>
<reference evidence="2" key="1">
    <citation type="submission" date="2022-04" db="EMBL/GenBank/DDBJ databases">
        <title>Hymenobacter sp. isolated from the air.</title>
        <authorList>
            <person name="Won M."/>
            <person name="Lee C.-M."/>
            <person name="Woen H.-Y."/>
            <person name="Kwon S.-W."/>
        </authorList>
    </citation>
    <scope>NUCLEOTIDE SEQUENCE</scope>
    <source>
        <strain evidence="2">5420S-77</strain>
    </source>
</reference>
<evidence type="ECO:0000313" key="2">
    <source>
        <dbReference type="EMBL" id="UOQ68339.1"/>
    </source>
</evidence>
<feature type="signal peptide" evidence="1">
    <location>
        <begin position="1"/>
        <end position="18"/>
    </location>
</feature>
<organism evidence="2 3">
    <name type="scientific">Hymenobacter volaticus</name>
    <dbReference type="NCBI Taxonomy" id="2932254"/>
    <lineage>
        <taxon>Bacteria</taxon>
        <taxon>Pseudomonadati</taxon>
        <taxon>Bacteroidota</taxon>
        <taxon>Cytophagia</taxon>
        <taxon>Cytophagales</taxon>
        <taxon>Hymenobacteraceae</taxon>
        <taxon>Hymenobacter</taxon>
    </lineage>
</organism>
<evidence type="ECO:0000313" key="3">
    <source>
        <dbReference type="Proteomes" id="UP000830401"/>
    </source>
</evidence>
<evidence type="ECO:0008006" key="4">
    <source>
        <dbReference type="Google" id="ProtNLM"/>
    </source>
</evidence>
<feature type="chain" id="PRO_5045661012" description="Lipocalin-like domain-containing protein" evidence="1">
    <location>
        <begin position="19"/>
        <end position="144"/>
    </location>
</feature>
<sequence length="144" mass="15866">MKNILVLFLSLASLVSCQEDNSVEPEANAYPQTWQLVKLTGQIPNYIKTGADLPWQETYVFQGDSTFTKTRQQGDQLLQASGTFSLRNFSDGQYATLTYAAANSIIGSCTTSILKETLVIKANDTLVSTWLACDGPGLEYKRVK</sequence>
<dbReference type="EMBL" id="CP095061">
    <property type="protein sequence ID" value="UOQ68339.1"/>
    <property type="molecule type" value="Genomic_DNA"/>
</dbReference>
<dbReference type="RefSeq" id="WP_245125340.1">
    <property type="nucleotide sequence ID" value="NZ_CP095061.1"/>
</dbReference>
<keyword evidence="3" id="KW-1185">Reference proteome</keyword>
<keyword evidence="1" id="KW-0732">Signal</keyword>
<dbReference type="PROSITE" id="PS51257">
    <property type="entry name" value="PROKAR_LIPOPROTEIN"/>
    <property type="match status" value="1"/>
</dbReference>
<gene>
    <name evidence="2" type="ORF">MUN86_11080</name>
</gene>
<evidence type="ECO:0000256" key="1">
    <source>
        <dbReference type="SAM" id="SignalP"/>
    </source>
</evidence>
<dbReference type="Proteomes" id="UP000830401">
    <property type="component" value="Chromosome"/>
</dbReference>
<proteinExistence type="predicted"/>
<name>A0ABY4GBP6_9BACT</name>